<accession>A0A1H1V651</accession>
<evidence type="ECO:0000256" key="1">
    <source>
        <dbReference type="ARBA" id="ARBA00006484"/>
    </source>
</evidence>
<dbReference type="RefSeq" id="WP_092014438.1">
    <property type="nucleotide sequence ID" value="NZ_LT629766.1"/>
</dbReference>
<evidence type="ECO:0000313" key="2">
    <source>
        <dbReference type="EMBL" id="SDS79856.1"/>
    </source>
</evidence>
<dbReference type="Pfam" id="PF13561">
    <property type="entry name" value="adh_short_C2"/>
    <property type="match status" value="1"/>
</dbReference>
<dbReference type="PRINTS" id="PR00081">
    <property type="entry name" value="GDHRDH"/>
</dbReference>
<dbReference type="InterPro" id="IPR050259">
    <property type="entry name" value="SDR"/>
</dbReference>
<dbReference type="PANTHER" id="PTHR42879">
    <property type="entry name" value="3-OXOACYL-(ACYL-CARRIER-PROTEIN) REDUCTASE"/>
    <property type="match status" value="1"/>
</dbReference>
<comment type="similarity">
    <text evidence="1">Belongs to the short-chain dehydrogenases/reductases (SDR) family.</text>
</comment>
<dbReference type="OrthoDB" id="9793325at2"/>
<dbReference type="InterPro" id="IPR036291">
    <property type="entry name" value="NAD(P)-bd_dom_sf"/>
</dbReference>
<dbReference type="AlphaFoldDB" id="A0A1H1V651"/>
<dbReference type="STRING" id="1136497.SAMN04489752_2545"/>
<name>A0A1H1V651_9MICO</name>
<sequence>MELGLSGKTALVCASTSGLGRATAAALAAEGVTVVITGRTAERAEAVAAEMLGAVGIGIDLVASGGADALLTAVEEAVGLPDILVLNGPGPTPGPARDTDNDGVDAAITSLVTPHVTLIRGILPTMIERGWGRILSLSSTSVEAPIDNLSLSNLGRAALAGYLKTLATEVASQGITVNSLLPGRIATPRAQAIDEAGAAASGRTVGEVHTATAATIPVGRYGEPDEFGGVAAFLCSAQAAYVTGTAIRCDGGLVPTL</sequence>
<evidence type="ECO:0000313" key="3">
    <source>
        <dbReference type="Proteomes" id="UP000199597"/>
    </source>
</evidence>
<dbReference type="SUPFAM" id="SSF51735">
    <property type="entry name" value="NAD(P)-binding Rossmann-fold domains"/>
    <property type="match status" value="1"/>
</dbReference>
<proteinExistence type="inferred from homology"/>
<reference evidence="3" key="1">
    <citation type="submission" date="2016-10" db="EMBL/GenBank/DDBJ databases">
        <authorList>
            <person name="Varghese N."/>
            <person name="Submissions S."/>
        </authorList>
    </citation>
    <scope>NUCLEOTIDE SEQUENCE [LARGE SCALE GENOMIC DNA]</scope>
    <source>
        <strain evidence="3">DSM 23676</strain>
    </source>
</reference>
<organism evidence="2 3">
    <name type="scientific">Brevibacterium siliguriense</name>
    <dbReference type="NCBI Taxonomy" id="1136497"/>
    <lineage>
        <taxon>Bacteria</taxon>
        <taxon>Bacillati</taxon>
        <taxon>Actinomycetota</taxon>
        <taxon>Actinomycetes</taxon>
        <taxon>Micrococcales</taxon>
        <taxon>Brevibacteriaceae</taxon>
        <taxon>Brevibacterium</taxon>
    </lineage>
</organism>
<keyword evidence="3" id="KW-1185">Reference proteome</keyword>
<dbReference type="Gene3D" id="3.40.50.720">
    <property type="entry name" value="NAD(P)-binding Rossmann-like Domain"/>
    <property type="match status" value="1"/>
</dbReference>
<dbReference type="EMBL" id="LT629766">
    <property type="protein sequence ID" value="SDS79856.1"/>
    <property type="molecule type" value="Genomic_DNA"/>
</dbReference>
<dbReference type="InterPro" id="IPR002347">
    <property type="entry name" value="SDR_fam"/>
</dbReference>
<dbReference type="PANTHER" id="PTHR42879:SF6">
    <property type="entry name" value="NADPH-DEPENDENT REDUCTASE BACG"/>
    <property type="match status" value="1"/>
</dbReference>
<protein>
    <submittedName>
        <fullName evidence="2">3-oxoacyl-[acyl-carrier protein] reductase</fullName>
    </submittedName>
</protein>
<dbReference type="Proteomes" id="UP000199597">
    <property type="component" value="Chromosome I"/>
</dbReference>
<gene>
    <name evidence="2" type="ORF">SAMN04489752_2545</name>
</gene>